<proteinExistence type="predicted"/>
<evidence type="ECO:0000313" key="2">
    <source>
        <dbReference type="EMBL" id="ATU31788.1"/>
    </source>
</evidence>
<keyword evidence="1" id="KW-0472">Membrane</keyword>
<sequence>MARTNRKSGWIVPPLFVFFAGAMLTSVISHAVTGGTHTAVMIAGFTLDAIALLWGVLRWQRAGSADD</sequence>
<organism evidence="2">
    <name type="scientific">Streptomyces sp. KCB13F003</name>
    <dbReference type="NCBI Taxonomy" id="2052824"/>
    <lineage>
        <taxon>Bacteria</taxon>
        <taxon>Bacillati</taxon>
        <taxon>Actinomycetota</taxon>
        <taxon>Actinomycetes</taxon>
        <taxon>Kitasatosporales</taxon>
        <taxon>Streptomycetaceae</taxon>
        <taxon>Streptomyces</taxon>
    </lineage>
</organism>
<gene>
    <name evidence="2" type="primary">ulm9</name>
</gene>
<dbReference type="EMBL" id="MF541667">
    <property type="protein sequence ID" value="ATU31788.1"/>
    <property type="molecule type" value="Genomic_DNA"/>
</dbReference>
<accession>A0A2D3E307</accession>
<name>A0A2D3E307_9ACTN</name>
<evidence type="ECO:0000256" key="1">
    <source>
        <dbReference type="SAM" id="Phobius"/>
    </source>
</evidence>
<feature type="transmembrane region" description="Helical" evidence="1">
    <location>
        <begin position="12"/>
        <end position="32"/>
    </location>
</feature>
<keyword evidence="1" id="KW-1133">Transmembrane helix</keyword>
<protein>
    <submittedName>
        <fullName evidence="2">Uncharacterized protein</fullName>
    </submittedName>
</protein>
<dbReference type="AlphaFoldDB" id="A0A2D3E307"/>
<reference evidence="2" key="1">
    <citation type="journal article" date="2017" name="J. Nat. Prod.">
        <title>Genomics-Driven Discovery of Chlorinated Cyclic Hexapeptides Ulleungmycins A and B from a Streptomyces Species.</title>
        <authorList>
            <person name="Son S."/>
            <person name="Hong Y.S."/>
            <person name="Jang M."/>
            <person name="Heo K.T."/>
            <person name="Lee B."/>
            <person name="Jang J.P."/>
            <person name="Kim J.W."/>
            <person name="Ryoo I.J."/>
            <person name="Kim W.G."/>
            <person name="Ko S.K."/>
            <person name="Kim B.Y."/>
            <person name="Jang J.H."/>
            <person name="Ahn J.S."/>
        </authorList>
    </citation>
    <scope>NUCLEOTIDE SEQUENCE</scope>
    <source>
        <strain evidence="2">KCB13F003</strain>
    </source>
</reference>
<keyword evidence="1" id="KW-0812">Transmembrane</keyword>
<feature type="transmembrane region" description="Helical" evidence="1">
    <location>
        <begin position="38"/>
        <end position="57"/>
    </location>
</feature>